<dbReference type="InterPro" id="IPR002826">
    <property type="entry name" value="MptE-like"/>
</dbReference>
<accession>A0ABY9KXG3</accession>
<dbReference type="PANTHER" id="PTHR41786:SF1">
    <property type="entry name" value="6-HYDROXYMETHYLPTERIN DIPHOSPHOKINASE MPTE-LIKE DOMAIN-CONTAINING PROTEIN"/>
    <property type="match status" value="1"/>
</dbReference>
<gene>
    <name evidence="2" type="ORF">QR721_03715</name>
</gene>
<dbReference type="Proteomes" id="UP001180087">
    <property type="component" value="Chromosome"/>
</dbReference>
<reference evidence="2" key="1">
    <citation type="submission" date="2023-06" db="EMBL/GenBank/DDBJ databases">
        <title>A Treasure from Seagulls: Isolation and Description of Aciduricobacillus qingdaonensis gen. nov., sp. nov., a Rare Obligately Uric Acid-utilizing Member in the Family Bacillaceae.</title>
        <authorList>
            <person name="Liu W."/>
            <person name="Wang B."/>
        </authorList>
    </citation>
    <scope>NUCLEOTIDE SEQUENCE</scope>
    <source>
        <strain evidence="2">44XB</strain>
    </source>
</reference>
<dbReference type="RefSeq" id="WP_348029133.1">
    <property type="nucleotide sequence ID" value="NZ_CP129113.1"/>
</dbReference>
<evidence type="ECO:0000259" key="1">
    <source>
        <dbReference type="Pfam" id="PF01973"/>
    </source>
</evidence>
<dbReference type="PANTHER" id="PTHR41786">
    <property type="entry name" value="MOTILITY ACCESSORY FACTOR MAF"/>
    <property type="match status" value="1"/>
</dbReference>
<organism evidence="2 3">
    <name type="scientific">Aciduricibacillus chroicocephali</name>
    <dbReference type="NCBI Taxonomy" id="3054939"/>
    <lineage>
        <taxon>Bacteria</taxon>
        <taxon>Bacillati</taxon>
        <taxon>Bacillota</taxon>
        <taxon>Bacilli</taxon>
        <taxon>Bacillales</taxon>
        <taxon>Bacillaceae</taxon>
        <taxon>Aciduricibacillus</taxon>
    </lineage>
</organism>
<evidence type="ECO:0000313" key="2">
    <source>
        <dbReference type="EMBL" id="WLV25345.1"/>
    </source>
</evidence>
<proteinExistence type="predicted"/>
<name>A0ABY9KXG3_9BACI</name>
<feature type="domain" description="6-hydroxymethylpterin diphosphokinase MptE-like" evidence="1">
    <location>
        <begin position="205"/>
        <end position="382"/>
    </location>
</feature>
<evidence type="ECO:0000313" key="3">
    <source>
        <dbReference type="Proteomes" id="UP001180087"/>
    </source>
</evidence>
<dbReference type="EMBL" id="CP129113">
    <property type="protein sequence ID" value="WLV25345.1"/>
    <property type="molecule type" value="Genomic_DNA"/>
</dbReference>
<sequence>MLIENITLLREKFPEVRKYFLNNENELYTEHIEIKQAKSGLPTAVYQVDGKAMMVHSIYDPVREADRIIKSHAEHLQKDTHVMFFGMGMGYHIEAFNRQYPDLTYSIYEPFPEVFLTISKVRKLGEVFSKKLNGLYVDQVDVPNLNYLQEFHTENRSIHIIILPSYENIAGVKKIKFFKQIKDSVQNRRSELHTNAAFQKRWIVNSIRNFNEVLSTPNIMHGINNSQLKDKPAIIVSAGPSLAEDIEHIRYIKDNSLAYIFSAGSAINSLLSYDILPDAVFTYDPSVKNQLVFTKMNEMGINSIPMIFGSSVGYETLENYHGPKSHFLTTQDRTSIYFLRDQLNIECDIIMDSPSIAVMTFDILNKLGSNPIIFAGQNLGYLYGRRYSKGIEYAHVDVKVDQAELEKAITVQDVYGNEIKTTKLFNVMKSSIENIVDNYKEKIFINTTKGGAAIKGIAFSPIEEVINEVLVKKVKKETWWTESLKYELTHVNLKFKKLYNSRNSLDSIIDSFRAVQKMLALAKKINSKQEAVKALEQFDTLYNSMIDNLFYKEFLSYYLRIFIDYFSNEILLLNRERDVLIKANRLHLLLVNFHEQLQQGINELTILFKDIKFV</sequence>
<keyword evidence="3" id="KW-1185">Reference proteome</keyword>
<protein>
    <submittedName>
        <fullName evidence="2">DUF115 domain-containing protein</fullName>
    </submittedName>
</protein>
<dbReference type="Pfam" id="PF01973">
    <property type="entry name" value="MptE-like"/>
    <property type="match status" value="1"/>
</dbReference>